<gene>
    <name evidence="1" type="ORF">M378DRAFT_178670</name>
</gene>
<dbReference type="EMBL" id="KN818247">
    <property type="protein sequence ID" value="KIL64737.1"/>
    <property type="molecule type" value="Genomic_DNA"/>
</dbReference>
<sequence length="298" mass="33974">MLTANTPTVYILASNPGHLPQRTGAFSFTITRPGLPDYSESQDKQISNHHELSLWGLVSSLSAVLRLGIQGPINMLCRNQSAISTILDTSSKHNRHYSRTFNRLLSQWLESSFLNSIAIGWLPKSYIHPVPLLAQKKAKATRQPRGRDPPFKSAATLLYITKRDLNIDWDNISKTPKYCGKSFPRFRGTTGPLKHNNGNKMMYIDACQDRNTLLARFTRMATNHAPIGSYYARFPHHDKPTRCPCPQGPIQSRTHILDECTRFERPWESWLRETGRTDGFLHTIIHFLKENPLAFSFT</sequence>
<dbReference type="HOGENOM" id="CLU_052829_0_0_1"/>
<evidence type="ECO:0008006" key="3">
    <source>
        <dbReference type="Google" id="ProtNLM"/>
    </source>
</evidence>
<evidence type="ECO:0000313" key="2">
    <source>
        <dbReference type="Proteomes" id="UP000054549"/>
    </source>
</evidence>
<reference evidence="1 2" key="1">
    <citation type="submission" date="2014-04" db="EMBL/GenBank/DDBJ databases">
        <title>Evolutionary Origins and Diversification of the Mycorrhizal Mutualists.</title>
        <authorList>
            <consortium name="DOE Joint Genome Institute"/>
            <consortium name="Mycorrhizal Genomics Consortium"/>
            <person name="Kohler A."/>
            <person name="Kuo A."/>
            <person name="Nagy L.G."/>
            <person name="Floudas D."/>
            <person name="Copeland A."/>
            <person name="Barry K.W."/>
            <person name="Cichocki N."/>
            <person name="Veneault-Fourrey C."/>
            <person name="LaButti K."/>
            <person name="Lindquist E.A."/>
            <person name="Lipzen A."/>
            <person name="Lundell T."/>
            <person name="Morin E."/>
            <person name="Murat C."/>
            <person name="Riley R."/>
            <person name="Ohm R."/>
            <person name="Sun H."/>
            <person name="Tunlid A."/>
            <person name="Henrissat B."/>
            <person name="Grigoriev I.V."/>
            <person name="Hibbett D.S."/>
            <person name="Martin F."/>
        </authorList>
    </citation>
    <scope>NUCLEOTIDE SEQUENCE [LARGE SCALE GENOMIC DNA]</scope>
    <source>
        <strain evidence="1 2">Koide BX008</strain>
    </source>
</reference>
<name>A0A0C2WSQ5_AMAMK</name>
<dbReference type="OrthoDB" id="3230070at2759"/>
<dbReference type="AlphaFoldDB" id="A0A0C2WSQ5"/>
<keyword evidence="2" id="KW-1185">Reference proteome</keyword>
<proteinExistence type="predicted"/>
<protein>
    <recommendedName>
        <fullName evidence="3">RNase H type-1 domain-containing protein</fullName>
    </recommendedName>
</protein>
<dbReference type="STRING" id="946122.A0A0C2WSQ5"/>
<accession>A0A0C2WSQ5</accession>
<dbReference type="Proteomes" id="UP000054549">
    <property type="component" value="Unassembled WGS sequence"/>
</dbReference>
<organism evidence="1 2">
    <name type="scientific">Amanita muscaria (strain Koide BX008)</name>
    <dbReference type="NCBI Taxonomy" id="946122"/>
    <lineage>
        <taxon>Eukaryota</taxon>
        <taxon>Fungi</taxon>
        <taxon>Dikarya</taxon>
        <taxon>Basidiomycota</taxon>
        <taxon>Agaricomycotina</taxon>
        <taxon>Agaricomycetes</taxon>
        <taxon>Agaricomycetidae</taxon>
        <taxon>Agaricales</taxon>
        <taxon>Pluteineae</taxon>
        <taxon>Amanitaceae</taxon>
        <taxon>Amanita</taxon>
    </lineage>
</organism>
<evidence type="ECO:0000313" key="1">
    <source>
        <dbReference type="EMBL" id="KIL64737.1"/>
    </source>
</evidence>
<dbReference type="InParanoid" id="A0A0C2WSQ5"/>